<keyword evidence="2" id="KW-1185">Reference proteome</keyword>
<organism evidence="1 2">
    <name type="scientific">Alteraurantiacibacter lauratis</name>
    <dbReference type="NCBI Taxonomy" id="2054627"/>
    <lineage>
        <taxon>Bacteria</taxon>
        <taxon>Pseudomonadati</taxon>
        <taxon>Pseudomonadota</taxon>
        <taxon>Alphaproteobacteria</taxon>
        <taxon>Sphingomonadales</taxon>
        <taxon>Erythrobacteraceae</taxon>
        <taxon>Alteraurantiacibacter</taxon>
    </lineage>
</organism>
<gene>
    <name evidence="1" type="ORF">ACFODK_13025</name>
</gene>
<reference evidence="2" key="1">
    <citation type="journal article" date="2019" name="Int. J. Syst. Evol. Microbiol.">
        <title>The Global Catalogue of Microorganisms (GCM) 10K type strain sequencing project: providing services to taxonomists for standard genome sequencing and annotation.</title>
        <authorList>
            <consortium name="The Broad Institute Genomics Platform"/>
            <consortium name="The Broad Institute Genome Sequencing Center for Infectious Disease"/>
            <person name="Wu L."/>
            <person name="Ma J."/>
        </authorList>
    </citation>
    <scope>NUCLEOTIDE SEQUENCE [LARGE SCALE GENOMIC DNA]</scope>
    <source>
        <strain evidence="2">KCTC 52606</strain>
    </source>
</reference>
<evidence type="ECO:0000313" key="1">
    <source>
        <dbReference type="EMBL" id="MFC3101812.1"/>
    </source>
</evidence>
<comment type="caution">
    <text evidence="1">The sequence shown here is derived from an EMBL/GenBank/DDBJ whole genome shotgun (WGS) entry which is preliminary data.</text>
</comment>
<evidence type="ECO:0000313" key="2">
    <source>
        <dbReference type="Proteomes" id="UP001595378"/>
    </source>
</evidence>
<dbReference type="Proteomes" id="UP001595378">
    <property type="component" value="Unassembled WGS sequence"/>
</dbReference>
<dbReference type="EMBL" id="JBHRSU010000035">
    <property type="protein sequence ID" value="MFC3101812.1"/>
    <property type="molecule type" value="Genomic_DNA"/>
</dbReference>
<sequence length="319" mass="33842">MADWLVEDGIGEERALLVANGQALAAAVRWPGELEAGLVEDALLVAKPRTSPRGRARFAIGEEALVDRLPPSASEGATIRLQVTRSRMGEGRRVKLAQARPTHDDCRPAPTLAERLGGRVVHRFPAGLWEEVLEDAREGLIAFPGGSLTLTPTPAMTLVDVDGTLAPRALALAAIEPLAAAIARLGLGGVIGIDFPTLQTKDDRKAVDVNLEAALADFDHERTAMNGFGFVQLVARLERPSLLHRAAFDPAGFAARALLRQAELLEGAGLVELSAHPAVLARIGADWQAELARRSGRQVLLREMPGLAISAGHAQLVAA</sequence>
<protein>
    <submittedName>
        <fullName evidence="1">Ribonuclease</fullName>
    </submittedName>
</protein>
<dbReference type="RefSeq" id="WP_336918706.1">
    <property type="nucleotide sequence ID" value="NZ_JBANRN010000006.1"/>
</dbReference>
<accession>A0ABV7EGI0</accession>
<name>A0ABV7EGI0_9SPHN</name>
<proteinExistence type="predicted"/>